<sequence>MNNKNFLNTVFSLSVLSLLIFLVSCDTETSNEEVREEIRNIYVPDFNEDSAYHYIEKQVSFGPRVPGSESHEKTAEYLSNKLEEFGAKVTQQDFTAENNSGEQFDFINIIGEFNPRAQKRILLAAHWDTRIFADKDSARQSEAIDGANDGGSGVGVLLEVARQINADSLGNVGVDIIFFDAEDNGAASQNVELLETGKLFKNWCLGSRYWSKNPHKPNYSAYYGILLDMVGAKNAKFHYELYSKEYAPRILRHVWNTGKELGYSQYFIDQDGAPIEDDHVPIIENRKIPMIDIIDFDQEMTFGKYHHTHNDNMDVISKQTLEAVGQTVLTVIYRE</sequence>
<evidence type="ECO:0000256" key="2">
    <source>
        <dbReference type="ARBA" id="ARBA00023315"/>
    </source>
</evidence>
<reference evidence="5 6" key="1">
    <citation type="submission" date="2018-04" db="EMBL/GenBank/DDBJ databases">
        <title>Complete genome uncultured novel isolate.</title>
        <authorList>
            <person name="Merlino G."/>
        </authorList>
    </citation>
    <scope>NUCLEOTIDE SEQUENCE [LARGE SCALE GENOMIC DNA]</scope>
    <source>
        <strain evidence="6">R1DC9</strain>
    </source>
</reference>
<dbReference type="OrthoDB" id="9773494at2"/>
<evidence type="ECO:0000313" key="6">
    <source>
        <dbReference type="Proteomes" id="UP000298616"/>
    </source>
</evidence>
<dbReference type="PROSITE" id="PS51257">
    <property type="entry name" value="PROKAR_LIPOPROTEIN"/>
    <property type="match status" value="1"/>
</dbReference>
<dbReference type="GO" id="GO:0016603">
    <property type="term" value="F:glutaminyl-peptide cyclotransferase activity"/>
    <property type="evidence" value="ECO:0007669"/>
    <property type="project" value="TreeGrafter"/>
</dbReference>
<dbReference type="PANTHER" id="PTHR12283">
    <property type="entry name" value="GLUTAMINYL-PEPTIDE CYCLOTRANSFERASE"/>
    <property type="match status" value="1"/>
</dbReference>
<accession>A0A4D7JDX4</accession>
<dbReference type="RefSeq" id="WP_137088997.1">
    <property type="nucleotide sequence ID" value="NZ_CP028923.1"/>
</dbReference>
<protein>
    <recommendedName>
        <fullName evidence="4">Peptidase M28 domain-containing protein</fullName>
    </recommendedName>
</protein>
<dbReference type="Gene3D" id="3.40.630.10">
    <property type="entry name" value="Zn peptidases"/>
    <property type="match status" value="1"/>
</dbReference>
<keyword evidence="2" id="KW-0012">Acyltransferase</keyword>
<organism evidence="5 6">
    <name type="scientific">Mangrovivirga cuniculi</name>
    <dbReference type="NCBI Taxonomy" id="2715131"/>
    <lineage>
        <taxon>Bacteria</taxon>
        <taxon>Pseudomonadati</taxon>
        <taxon>Bacteroidota</taxon>
        <taxon>Cytophagia</taxon>
        <taxon>Cytophagales</taxon>
        <taxon>Mangrovivirgaceae</taxon>
        <taxon>Mangrovivirga</taxon>
    </lineage>
</organism>
<feature type="domain" description="Peptidase M28" evidence="4">
    <location>
        <begin position="108"/>
        <end position="331"/>
    </location>
</feature>
<evidence type="ECO:0000256" key="3">
    <source>
        <dbReference type="SAM" id="SignalP"/>
    </source>
</evidence>
<dbReference type="GO" id="GO:0008270">
    <property type="term" value="F:zinc ion binding"/>
    <property type="evidence" value="ECO:0007669"/>
    <property type="project" value="TreeGrafter"/>
</dbReference>
<dbReference type="PANTHER" id="PTHR12283:SF6">
    <property type="entry name" value="GLUTAMINYL-PEPTIDE CYCLOTRANSFERASE-RELATED"/>
    <property type="match status" value="1"/>
</dbReference>
<keyword evidence="3" id="KW-0732">Signal</keyword>
<proteinExistence type="predicted"/>
<dbReference type="InterPro" id="IPR040234">
    <property type="entry name" value="QC/QCL"/>
</dbReference>
<evidence type="ECO:0000256" key="1">
    <source>
        <dbReference type="ARBA" id="ARBA00022679"/>
    </source>
</evidence>
<dbReference type="SUPFAM" id="SSF53187">
    <property type="entry name" value="Zn-dependent exopeptidases"/>
    <property type="match status" value="1"/>
</dbReference>
<dbReference type="KEGG" id="fpf:DCC35_00870"/>
<feature type="chain" id="PRO_5020354406" description="Peptidase M28 domain-containing protein" evidence="3">
    <location>
        <begin position="27"/>
        <end position="335"/>
    </location>
</feature>
<evidence type="ECO:0000259" key="4">
    <source>
        <dbReference type="Pfam" id="PF04389"/>
    </source>
</evidence>
<dbReference type="Pfam" id="PF04389">
    <property type="entry name" value="Peptidase_M28"/>
    <property type="match status" value="1"/>
</dbReference>
<keyword evidence="1" id="KW-0808">Transferase</keyword>
<keyword evidence="6" id="KW-1185">Reference proteome</keyword>
<dbReference type="Proteomes" id="UP000298616">
    <property type="component" value="Chromosome"/>
</dbReference>
<dbReference type="InterPro" id="IPR007484">
    <property type="entry name" value="Peptidase_M28"/>
</dbReference>
<evidence type="ECO:0000313" key="5">
    <source>
        <dbReference type="EMBL" id="QCK13403.1"/>
    </source>
</evidence>
<feature type="signal peptide" evidence="3">
    <location>
        <begin position="1"/>
        <end position="26"/>
    </location>
</feature>
<dbReference type="AlphaFoldDB" id="A0A4D7JDX4"/>
<dbReference type="EMBL" id="CP028923">
    <property type="protein sequence ID" value="QCK13403.1"/>
    <property type="molecule type" value="Genomic_DNA"/>
</dbReference>
<gene>
    <name evidence="5" type="ORF">DCC35_00870</name>
</gene>
<name>A0A4D7JDX4_9BACT</name>